<dbReference type="GO" id="GO:0070274">
    <property type="term" value="C:RES complex"/>
    <property type="evidence" value="ECO:0007669"/>
    <property type="project" value="TreeGrafter"/>
</dbReference>
<evidence type="ECO:0000313" key="4">
    <source>
        <dbReference type="Proteomes" id="UP001237642"/>
    </source>
</evidence>
<dbReference type="GO" id="GO:0000398">
    <property type="term" value="P:mRNA splicing, via spliceosome"/>
    <property type="evidence" value="ECO:0007669"/>
    <property type="project" value="TreeGrafter"/>
</dbReference>
<accession>A0AAD8HYT1</accession>
<keyword evidence="2" id="KW-0472">Membrane</keyword>
<keyword evidence="2" id="KW-0812">Transmembrane</keyword>
<keyword evidence="4" id="KW-1185">Reference proteome</keyword>
<dbReference type="InterPro" id="IPR051112">
    <property type="entry name" value="CWC26_splicing_factor"/>
</dbReference>
<proteinExistence type="inferred from homology"/>
<dbReference type="PANTHER" id="PTHR31809:SF0">
    <property type="entry name" value="BUD13 HOMOLOG"/>
    <property type="match status" value="1"/>
</dbReference>
<comment type="similarity">
    <text evidence="1">Belongs to the CWC26 family.</text>
</comment>
<dbReference type="GO" id="GO:0003723">
    <property type="term" value="F:RNA binding"/>
    <property type="evidence" value="ECO:0007669"/>
    <property type="project" value="TreeGrafter"/>
</dbReference>
<keyword evidence="2" id="KW-1133">Transmembrane helix</keyword>
<dbReference type="AlphaFoldDB" id="A0AAD8HYT1"/>
<evidence type="ECO:0000256" key="2">
    <source>
        <dbReference type="SAM" id="Phobius"/>
    </source>
</evidence>
<gene>
    <name evidence="3" type="ORF">POM88_032192</name>
</gene>
<organism evidence="3 4">
    <name type="scientific">Heracleum sosnowskyi</name>
    <dbReference type="NCBI Taxonomy" id="360622"/>
    <lineage>
        <taxon>Eukaryota</taxon>
        <taxon>Viridiplantae</taxon>
        <taxon>Streptophyta</taxon>
        <taxon>Embryophyta</taxon>
        <taxon>Tracheophyta</taxon>
        <taxon>Spermatophyta</taxon>
        <taxon>Magnoliopsida</taxon>
        <taxon>eudicotyledons</taxon>
        <taxon>Gunneridae</taxon>
        <taxon>Pentapetalae</taxon>
        <taxon>asterids</taxon>
        <taxon>campanulids</taxon>
        <taxon>Apiales</taxon>
        <taxon>Apiaceae</taxon>
        <taxon>Apioideae</taxon>
        <taxon>apioid superclade</taxon>
        <taxon>Tordylieae</taxon>
        <taxon>Tordyliinae</taxon>
        <taxon>Heracleum</taxon>
    </lineage>
</organism>
<evidence type="ECO:0000256" key="1">
    <source>
        <dbReference type="ARBA" id="ARBA00011069"/>
    </source>
</evidence>
<evidence type="ECO:0000313" key="3">
    <source>
        <dbReference type="EMBL" id="KAK1375999.1"/>
    </source>
</evidence>
<reference evidence="3" key="2">
    <citation type="submission" date="2023-05" db="EMBL/GenBank/DDBJ databases">
        <authorList>
            <person name="Schelkunov M.I."/>
        </authorList>
    </citation>
    <scope>NUCLEOTIDE SEQUENCE</scope>
    <source>
        <strain evidence="3">Hsosn_3</strain>
        <tissue evidence="3">Leaf</tissue>
    </source>
</reference>
<dbReference type="GO" id="GO:0005684">
    <property type="term" value="C:U2-type spliceosomal complex"/>
    <property type="evidence" value="ECO:0007669"/>
    <property type="project" value="TreeGrafter"/>
</dbReference>
<protein>
    <submittedName>
        <fullName evidence="3">Uncharacterized protein</fullName>
    </submittedName>
</protein>
<sequence length="111" mass="12427">MEIDLEWGKGLAQKREAKARKQELVLEKSKPFARSRDDPQLDRMMKDRLRWVMQYSGLISFSFCVLVPSSLPLADILSSSASSLFFLPSSLAPCCCCWSPLTSLIASILPS</sequence>
<dbReference type="PANTHER" id="PTHR31809">
    <property type="entry name" value="BUD13 HOMOLOG"/>
    <property type="match status" value="1"/>
</dbReference>
<reference evidence="3" key="1">
    <citation type="submission" date="2023-02" db="EMBL/GenBank/DDBJ databases">
        <title>Genome of toxic invasive species Heracleum sosnowskyi carries increased number of genes despite the absence of recent whole-genome duplications.</title>
        <authorList>
            <person name="Schelkunov M."/>
            <person name="Shtratnikova V."/>
            <person name="Makarenko M."/>
            <person name="Klepikova A."/>
            <person name="Omelchenko D."/>
            <person name="Novikova G."/>
            <person name="Obukhova E."/>
            <person name="Bogdanov V."/>
            <person name="Penin A."/>
            <person name="Logacheva M."/>
        </authorList>
    </citation>
    <scope>NUCLEOTIDE SEQUENCE</scope>
    <source>
        <strain evidence="3">Hsosn_3</strain>
        <tissue evidence="3">Leaf</tissue>
    </source>
</reference>
<dbReference type="Proteomes" id="UP001237642">
    <property type="component" value="Unassembled WGS sequence"/>
</dbReference>
<comment type="caution">
    <text evidence="3">The sequence shown here is derived from an EMBL/GenBank/DDBJ whole genome shotgun (WGS) entry which is preliminary data.</text>
</comment>
<feature type="transmembrane region" description="Helical" evidence="2">
    <location>
        <begin position="52"/>
        <end position="73"/>
    </location>
</feature>
<dbReference type="EMBL" id="JAUIZM010000007">
    <property type="protein sequence ID" value="KAK1375999.1"/>
    <property type="molecule type" value="Genomic_DNA"/>
</dbReference>
<name>A0AAD8HYT1_9APIA</name>
<dbReference type="InterPro" id="IPR018609">
    <property type="entry name" value="Bud13"/>
</dbReference>
<dbReference type="Pfam" id="PF09736">
    <property type="entry name" value="Bud13"/>
    <property type="match status" value="1"/>
</dbReference>